<evidence type="ECO:0000256" key="3">
    <source>
        <dbReference type="ARBA" id="ARBA00022989"/>
    </source>
</evidence>
<dbReference type="PANTHER" id="PTHR32322">
    <property type="entry name" value="INNER MEMBRANE TRANSPORTER"/>
    <property type="match status" value="1"/>
</dbReference>
<comment type="subcellular location">
    <subcellularLocation>
        <location evidence="1">Membrane</location>
        <topology evidence="1">Multi-pass membrane protein</topology>
    </subcellularLocation>
</comment>
<gene>
    <name evidence="7" type="ORF">BBAD15_g10922</name>
</gene>
<evidence type="ECO:0000256" key="1">
    <source>
        <dbReference type="ARBA" id="ARBA00004141"/>
    </source>
</evidence>
<dbReference type="PANTHER" id="PTHR32322:SF2">
    <property type="entry name" value="EAMA DOMAIN-CONTAINING PROTEIN"/>
    <property type="match status" value="1"/>
</dbReference>
<feature type="transmembrane region" description="Helical" evidence="5">
    <location>
        <begin position="153"/>
        <end position="171"/>
    </location>
</feature>
<keyword evidence="2 5" id="KW-0812">Transmembrane</keyword>
<evidence type="ECO:0000313" key="8">
    <source>
        <dbReference type="Proteomes" id="UP000030106"/>
    </source>
</evidence>
<evidence type="ECO:0000256" key="4">
    <source>
        <dbReference type="ARBA" id="ARBA00023136"/>
    </source>
</evidence>
<feature type="transmembrane region" description="Helical" evidence="5">
    <location>
        <begin position="183"/>
        <end position="202"/>
    </location>
</feature>
<feature type="transmembrane region" description="Helical" evidence="5">
    <location>
        <begin position="214"/>
        <end position="235"/>
    </location>
</feature>
<reference evidence="7 8" key="1">
    <citation type="submission" date="2012-10" db="EMBL/GenBank/DDBJ databases">
        <title>Genome sequencing and analysis of entomopathogenic fungi Beauveria bassiana D1-5.</title>
        <authorList>
            <person name="Li Q."/>
            <person name="Wang L."/>
            <person name="Zhang Z."/>
            <person name="Wang Q."/>
            <person name="Ren J."/>
            <person name="Wang M."/>
            <person name="Xu W."/>
            <person name="Wang J."/>
            <person name="Lu Y."/>
            <person name="Du Q."/>
            <person name="Sun Z."/>
        </authorList>
    </citation>
    <scope>NUCLEOTIDE SEQUENCE [LARGE SCALE GENOMIC DNA]</scope>
    <source>
        <strain evidence="7 8">D1-5</strain>
    </source>
</reference>
<comment type="caution">
    <text evidence="7">The sequence shown here is derived from an EMBL/GenBank/DDBJ whole genome shotgun (WGS) entry which is preliminary data.</text>
</comment>
<dbReference type="SUPFAM" id="SSF103481">
    <property type="entry name" value="Multidrug resistance efflux transporter EmrE"/>
    <property type="match status" value="2"/>
</dbReference>
<dbReference type="AlphaFoldDB" id="A0A0A2VBY1"/>
<sequence length="315" mass="32907">MRARSGQLVPLIAALFALYIIWGSTYLALAIGVKTWPPFILAGTRFMLAGSLLMGILLLRGHKLPKLRPTLNAALIGVLLLAVGNGCVTVAEHQHVPSGIAAVMVATVPLFTLCFSRLFGIKTRKLEWLGIAIGLAGIVLLNSGGNLSGNPSGAVLILIGSLSWAFGSVYGSRIELPEGMMAGAVEMLAAGIVALSLAALTGERLTTMPDTSGWLALGYLALFGSMISISAYMYLIRNVSPAVATSYAYVNPVVAVLLGTTFAGENLSGTEWLALGIIIFAVLLCGQRLLAAVVSLMDPGHVDFRAMPAAANPLF</sequence>
<feature type="transmembrane region" description="Helical" evidence="5">
    <location>
        <begin position="247"/>
        <end position="267"/>
    </location>
</feature>
<protein>
    <submittedName>
        <fullName evidence="7">Putative inner membrane transporter yedA</fullName>
    </submittedName>
</protein>
<evidence type="ECO:0000313" key="7">
    <source>
        <dbReference type="EMBL" id="KGQ03842.1"/>
    </source>
</evidence>
<dbReference type="NCBIfam" id="NF008432">
    <property type="entry name" value="PRK11272.1"/>
    <property type="match status" value="1"/>
</dbReference>
<feature type="transmembrane region" description="Helical" evidence="5">
    <location>
        <begin position="71"/>
        <end position="91"/>
    </location>
</feature>
<feature type="transmembrane region" description="Helical" evidence="5">
    <location>
        <begin position="12"/>
        <end position="33"/>
    </location>
</feature>
<proteinExistence type="predicted"/>
<dbReference type="EMBL" id="ANFO01001148">
    <property type="protein sequence ID" value="KGQ03842.1"/>
    <property type="molecule type" value="Genomic_DNA"/>
</dbReference>
<dbReference type="InterPro" id="IPR050638">
    <property type="entry name" value="AA-Vitamin_Transporters"/>
</dbReference>
<feature type="transmembrane region" description="Helical" evidence="5">
    <location>
        <begin position="39"/>
        <end position="59"/>
    </location>
</feature>
<keyword evidence="3 5" id="KW-1133">Transmembrane helix</keyword>
<dbReference type="Pfam" id="PF00892">
    <property type="entry name" value="EamA"/>
    <property type="match status" value="2"/>
</dbReference>
<organism evidence="7 8">
    <name type="scientific">Beauveria bassiana D1-5</name>
    <dbReference type="NCBI Taxonomy" id="1245745"/>
    <lineage>
        <taxon>Eukaryota</taxon>
        <taxon>Fungi</taxon>
        <taxon>Dikarya</taxon>
        <taxon>Ascomycota</taxon>
        <taxon>Pezizomycotina</taxon>
        <taxon>Sordariomycetes</taxon>
        <taxon>Hypocreomycetidae</taxon>
        <taxon>Hypocreales</taxon>
        <taxon>Cordycipitaceae</taxon>
        <taxon>Beauveria</taxon>
    </lineage>
</organism>
<dbReference type="GO" id="GO:0016020">
    <property type="term" value="C:membrane"/>
    <property type="evidence" value="ECO:0007669"/>
    <property type="project" value="UniProtKB-SubCell"/>
</dbReference>
<dbReference type="InterPro" id="IPR037185">
    <property type="entry name" value="EmrE-like"/>
</dbReference>
<feature type="domain" description="EamA" evidence="6">
    <location>
        <begin position="13"/>
        <end position="142"/>
    </location>
</feature>
<evidence type="ECO:0000256" key="2">
    <source>
        <dbReference type="ARBA" id="ARBA00022692"/>
    </source>
</evidence>
<dbReference type="InterPro" id="IPR000620">
    <property type="entry name" value="EamA_dom"/>
</dbReference>
<keyword evidence="4 5" id="KW-0472">Membrane</keyword>
<accession>A0A0A2VBY1</accession>
<dbReference type="Proteomes" id="UP000030106">
    <property type="component" value="Unassembled WGS sequence"/>
</dbReference>
<evidence type="ECO:0000256" key="5">
    <source>
        <dbReference type="SAM" id="Phobius"/>
    </source>
</evidence>
<dbReference type="HOGENOM" id="CLU_033863_5_1_1"/>
<feature type="transmembrane region" description="Helical" evidence="5">
    <location>
        <begin position="273"/>
        <end position="297"/>
    </location>
</feature>
<feature type="domain" description="EamA" evidence="6">
    <location>
        <begin position="152"/>
        <end position="284"/>
    </location>
</feature>
<feature type="transmembrane region" description="Helical" evidence="5">
    <location>
        <begin position="128"/>
        <end position="147"/>
    </location>
</feature>
<name>A0A0A2VBY1_BEABA</name>
<evidence type="ECO:0000259" key="6">
    <source>
        <dbReference type="Pfam" id="PF00892"/>
    </source>
</evidence>
<feature type="transmembrane region" description="Helical" evidence="5">
    <location>
        <begin position="97"/>
        <end position="116"/>
    </location>
</feature>